<sequence>MVRPISHTASEGPPRPPERSPADRRVDGLLVRVAQGDEHAFVGVYDALVVPVMGLAYRILRDEAQAEEVTQDVMIEVWRKADRYRPERGAAKSWVLTLAHRRAVERVRSVRAGVERERKAAQLAHQTPFDEVVEAVEEREERAEVYRCLAGLGNTQRLPLVLAYYQGLTYAEVAEALSTPAGTVKTRMRTGLRRLRVCLGGD</sequence>
<dbReference type="Gene3D" id="1.10.1740.10">
    <property type="match status" value="1"/>
</dbReference>
<gene>
    <name evidence="8" type="primary">rpoE_1</name>
    <name evidence="8" type="ORF">Stube_64000</name>
</gene>
<evidence type="ECO:0000256" key="4">
    <source>
        <dbReference type="ARBA" id="ARBA00023163"/>
    </source>
</evidence>
<keyword evidence="3" id="KW-0731">Sigma factor</keyword>
<dbReference type="InterPro" id="IPR039425">
    <property type="entry name" value="RNA_pol_sigma-70-like"/>
</dbReference>
<dbReference type="SUPFAM" id="SSF88946">
    <property type="entry name" value="Sigma2 domain of RNA polymerase sigma factors"/>
    <property type="match status" value="1"/>
</dbReference>
<dbReference type="InterPro" id="IPR013325">
    <property type="entry name" value="RNA_pol_sigma_r2"/>
</dbReference>
<protein>
    <submittedName>
        <fullName evidence="8">RNA polymerase sigma factor SigK</fullName>
    </submittedName>
</protein>
<dbReference type="InterPro" id="IPR036388">
    <property type="entry name" value="WH-like_DNA-bd_sf"/>
</dbReference>
<dbReference type="InterPro" id="IPR007627">
    <property type="entry name" value="RNA_pol_sigma70_r2"/>
</dbReference>
<dbReference type="Pfam" id="PF04542">
    <property type="entry name" value="Sigma70_r2"/>
    <property type="match status" value="1"/>
</dbReference>
<feature type="domain" description="RNA polymerase sigma-70 region 2" evidence="6">
    <location>
        <begin position="46"/>
        <end position="109"/>
    </location>
</feature>
<evidence type="ECO:0000256" key="5">
    <source>
        <dbReference type="SAM" id="MobiDB-lite"/>
    </source>
</evidence>
<dbReference type="Gene3D" id="1.10.10.10">
    <property type="entry name" value="Winged helix-like DNA-binding domain superfamily/Winged helix DNA-binding domain"/>
    <property type="match status" value="1"/>
</dbReference>
<feature type="domain" description="RNA polymerase sigma factor 70 region 4 type 2" evidence="7">
    <location>
        <begin position="143"/>
        <end position="195"/>
    </location>
</feature>
<comment type="similarity">
    <text evidence="1">Belongs to the sigma-70 factor family. ECF subfamily.</text>
</comment>
<dbReference type="PANTHER" id="PTHR43133:SF66">
    <property type="entry name" value="ECF RNA POLYMERASE SIGMA FACTOR SIGK"/>
    <property type="match status" value="1"/>
</dbReference>
<dbReference type="CDD" id="cd06171">
    <property type="entry name" value="Sigma70_r4"/>
    <property type="match status" value="1"/>
</dbReference>
<dbReference type="NCBIfam" id="TIGR02937">
    <property type="entry name" value="sigma70-ECF"/>
    <property type="match status" value="1"/>
</dbReference>
<dbReference type="InterPro" id="IPR013324">
    <property type="entry name" value="RNA_pol_sigma_r3/r4-like"/>
</dbReference>
<dbReference type="PANTHER" id="PTHR43133">
    <property type="entry name" value="RNA POLYMERASE ECF-TYPE SIGMA FACTO"/>
    <property type="match status" value="1"/>
</dbReference>
<dbReference type="GO" id="GO:0006352">
    <property type="term" value="P:DNA-templated transcription initiation"/>
    <property type="evidence" value="ECO:0007669"/>
    <property type="project" value="InterPro"/>
</dbReference>
<keyword evidence="2" id="KW-0805">Transcription regulation</keyword>
<feature type="region of interest" description="Disordered" evidence="5">
    <location>
        <begin position="1"/>
        <end position="24"/>
    </location>
</feature>
<dbReference type="GO" id="GO:0003677">
    <property type="term" value="F:DNA binding"/>
    <property type="evidence" value="ECO:0007669"/>
    <property type="project" value="UniProtKB-KW"/>
</dbReference>
<name>A0A640V217_9ACTN</name>
<dbReference type="GO" id="GO:0016987">
    <property type="term" value="F:sigma factor activity"/>
    <property type="evidence" value="ECO:0007669"/>
    <property type="project" value="UniProtKB-KW"/>
</dbReference>
<dbReference type="Proteomes" id="UP000431826">
    <property type="component" value="Unassembled WGS sequence"/>
</dbReference>
<comment type="caution">
    <text evidence="8">The sequence shown here is derived from an EMBL/GenBank/DDBJ whole genome shotgun (WGS) entry which is preliminary data.</text>
</comment>
<dbReference type="Pfam" id="PF08281">
    <property type="entry name" value="Sigma70_r4_2"/>
    <property type="match status" value="1"/>
</dbReference>
<keyword evidence="4" id="KW-0804">Transcription</keyword>
<dbReference type="InterPro" id="IPR013249">
    <property type="entry name" value="RNA_pol_sigma70_r4_t2"/>
</dbReference>
<evidence type="ECO:0000313" key="8">
    <source>
        <dbReference type="EMBL" id="GFE41727.1"/>
    </source>
</evidence>
<evidence type="ECO:0000256" key="3">
    <source>
        <dbReference type="ARBA" id="ARBA00023082"/>
    </source>
</evidence>
<dbReference type="AlphaFoldDB" id="A0A640V217"/>
<evidence type="ECO:0000259" key="7">
    <source>
        <dbReference type="Pfam" id="PF08281"/>
    </source>
</evidence>
<dbReference type="SUPFAM" id="SSF88659">
    <property type="entry name" value="Sigma3 and sigma4 domains of RNA polymerase sigma factors"/>
    <property type="match status" value="1"/>
</dbReference>
<proteinExistence type="inferred from homology"/>
<evidence type="ECO:0000313" key="9">
    <source>
        <dbReference type="Proteomes" id="UP000431826"/>
    </source>
</evidence>
<accession>A0A640V217</accession>
<reference evidence="8 9" key="1">
    <citation type="submission" date="2019-12" db="EMBL/GenBank/DDBJ databases">
        <title>Whole genome shotgun sequence of Streptomyces tubercidicus NBRC 13090.</title>
        <authorList>
            <person name="Ichikawa N."/>
            <person name="Kimura A."/>
            <person name="Kitahashi Y."/>
            <person name="Komaki H."/>
            <person name="Tamura T."/>
        </authorList>
    </citation>
    <scope>NUCLEOTIDE SEQUENCE [LARGE SCALE GENOMIC DNA]</scope>
    <source>
        <strain evidence="8 9">NBRC 13090</strain>
    </source>
</reference>
<dbReference type="EMBL" id="BLIR01000003">
    <property type="protein sequence ID" value="GFE41727.1"/>
    <property type="molecule type" value="Genomic_DNA"/>
</dbReference>
<evidence type="ECO:0000259" key="6">
    <source>
        <dbReference type="Pfam" id="PF04542"/>
    </source>
</evidence>
<organism evidence="8 9">
    <name type="scientific">Streptomyces tubercidicus</name>
    <dbReference type="NCBI Taxonomy" id="47759"/>
    <lineage>
        <taxon>Bacteria</taxon>
        <taxon>Bacillati</taxon>
        <taxon>Actinomycetota</taxon>
        <taxon>Actinomycetes</taxon>
        <taxon>Kitasatosporales</taxon>
        <taxon>Streptomycetaceae</taxon>
        <taxon>Streptomyces</taxon>
    </lineage>
</organism>
<evidence type="ECO:0000256" key="2">
    <source>
        <dbReference type="ARBA" id="ARBA00023015"/>
    </source>
</evidence>
<dbReference type="InterPro" id="IPR014284">
    <property type="entry name" value="RNA_pol_sigma-70_dom"/>
</dbReference>
<keyword evidence="9" id="KW-1185">Reference proteome</keyword>
<dbReference type="NCBIfam" id="NF007228">
    <property type="entry name" value="PRK09646.1"/>
    <property type="match status" value="1"/>
</dbReference>
<evidence type="ECO:0000256" key="1">
    <source>
        <dbReference type="ARBA" id="ARBA00010641"/>
    </source>
</evidence>